<evidence type="ECO:0000256" key="5">
    <source>
        <dbReference type="SAM" id="MobiDB-lite"/>
    </source>
</evidence>
<feature type="repeat" description="ANK" evidence="3">
    <location>
        <begin position="574"/>
        <end position="606"/>
    </location>
</feature>
<feature type="region of interest" description="Disordered" evidence="5">
    <location>
        <begin position="322"/>
        <end position="354"/>
    </location>
</feature>
<evidence type="ECO:0000256" key="3">
    <source>
        <dbReference type="PROSITE-ProRule" id="PRU00023"/>
    </source>
</evidence>
<dbReference type="EMBL" id="CADCXV010001040">
    <property type="protein sequence ID" value="CAB0040661.1"/>
    <property type="molecule type" value="Genomic_DNA"/>
</dbReference>
<proteinExistence type="predicted"/>
<evidence type="ECO:0000313" key="7">
    <source>
        <dbReference type="Proteomes" id="UP000479190"/>
    </source>
</evidence>
<dbReference type="AlphaFoldDB" id="A0A6H5IXD2"/>
<reference evidence="6 7" key="1">
    <citation type="submission" date="2020-02" db="EMBL/GenBank/DDBJ databases">
        <authorList>
            <person name="Ferguson B K."/>
        </authorList>
    </citation>
    <scope>NUCLEOTIDE SEQUENCE [LARGE SCALE GENOMIC DNA]</scope>
</reference>
<dbReference type="InterPro" id="IPR036770">
    <property type="entry name" value="Ankyrin_rpt-contain_sf"/>
</dbReference>
<dbReference type="OrthoDB" id="445896at2759"/>
<dbReference type="PROSITE" id="PS50088">
    <property type="entry name" value="ANK_REPEAT"/>
    <property type="match status" value="5"/>
</dbReference>
<organism evidence="6 7">
    <name type="scientific">Trichogramma brassicae</name>
    <dbReference type="NCBI Taxonomy" id="86971"/>
    <lineage>
        <taxon>Eukaryota</taxon>
        <taxon>Metazoa</taxon>
        <taxon>Ecdysozoa</taxon>
        <taxon>Arthropoda</taxon>
        <taxon>Hexapoda</taxon>
        <taxon>Insecta</taxon>
        <taxon>Pterygota</taxon>
        <taxon>Neoptera</taxon>
        <taxon>Endopterygota</taxon>
        <taxon>Hymenoptera</taxon>
        <taxon>Apocrita</taxon>
        <taxon>Proctotrupomorpha</taxon>
        <taxon>Chalcidoidea</taxon>
        <taxon>Trichogrammatidae</taxon>
        <taxon>Trichogramma</taxon>
    </lineage>
</organism>
<feature type="repeat" description="ANK" evidence="3">
    <location>
        <begin position="723"/>
        <end position="751"/>
    </location>
</feature>
<feature type="coiled-coil region" evidence="4">
    <location>
        <begin position="108"/>
        <end position="156"/>
    </location>
</feature>
<keyword evidence="4" id="KW-0175">Coiled coil</keyword>
<evidence type="ECO:0000256" key="4">
    <source>
        <dbReference type="SAM" id="Coils"/>
    </source>
</evidence>
<gene>
    <name evidence="6" type="ORF">TBRA_LOCUS12357</name>
</gene>
<accession>A0A6H5IXD2</accession>
<evidence type="ECO:0000313" key="6">
    <source>
        <dbReference type="EMBL" id="CAB0040661.1"/>
    </source>
</evidence>
<feature type="repeat" description="ANK" evidence="3">
    <location>
        <begin position="500"/>
        <end position="532"/>
    </location>
</feature>
<sequence>MIFARHLESEKGSKNENHLILNVTLVNQSFKQNLSLDCFVTYISRIHTHFHVSLWSISLTDYHVDARERPSLIHHYSTIAAPAAAARKLPIIKDILLIIGNFNLSEKIEVVTNDVKSFRSDVQSLKRENRELREQNSELQEEVEMMKSNTRRLTKATVKQYTANLLFCYRHAKFIKHYCSGSSSSSNSSGSSSVQLNRLIKTVSRSKYRSCSVKEGERDTKFSYRYPRLARSCRYRREFDNKQGKLTCTCTSYRVIDRFPPMYARHMPSLEIKMYSNVNTRDKCVNVSSRSSGYKDEPELDEDGQPVLLRTTPLHHAVRLPAAGIEDESESNDGEQLPIRRPNHPSRPSRPPAVENIRSGFQYREMIRKLFHCVYNRYDANYIDERGWTHFHVACRLGLEDVVEKFLEAGQDPNCHSPKSKIDPPIHLALDDHNLNLAKLLLSRGADPNSTDSTGSTPLLRICSHGYGDASVIGADLVKMLLELGSDEYEPVQVDAQDSMGRTSLHWAVTRHKKKVTEVLLRAGANTNLPDKDGLLPLHIFCKTCGNDTDLLKMLLEFIEDECLAEQLEARDNSGNTPLLLALRSGMKEAVELLLTRGADPNSANSNDGSTPLQAICERFRDGDGFLERFFEICDEIHKTVLVDVFNNCDQTPLTLVLLSKHNEKKAESLLRRGANPNLVNSEGSTLLHVICDEDRGDKSAKILFKICDDIHRTVQVNAVDNDGNTPLQLAVANLLPITVDVLLNHGADLSKCLFPKSIDPKWPCYCENRIMRVACGALAVAENLETRGYDFGRSDALAIVEYFAKHGLFEKKSDPRKSWCNNKKFAREAKKTMINSSLSLYDLIQLRPEEEENLLTYMDYFNFADRIEKWDFPSRPYEKCILHLCEKLSRGFFRRCALEPFRELIHERLPIECCEIILEKLKNQDLGNICLAAPGQTS</sequence>
<keyword evidence="2 3" id="KW-0040">ANK repeat</keyword>
<dbReference type="PANTHER" id="PTHR24193">
    <property type="entry name" value="ANKYRIN REPEAT PROTEIN"/>
    <property type="match status" value="1"/>
</dbReference>
<dbReference type="GO" id="GO:0005634">
    <property type="term" value="C:nucleus"/>
    <property type="evidence" value="ECO:0007669"/>
    <property type="project" value="TreeGrafter"/>
</dbReference>
<keyword evidence="1" id="KW-0677">Repeat</keyword>
<dbReference type="SUPFAM" id="SSF48403">
    <property type="entry name" value="Ankyrin repeat"/>
    <property type="match status" value="2"/>
</dbReference>
<dbReference type="Proteomes" id="UP000479190">
    <property type="component" value="Unassembled WGS sequence"/>
</dbReference>
<dbReference type="InterPro" id="IPR002110">
    <property type="entry name" value="Ankyrin_rpt"/>
</dbReference>
<dbReference type="Pfam" id="PF12796">
    <property type="entry name" value="Ank_2"/>
    <property type="match status" value="2"/>
</dbReference>
<dbReference type="Gene3D" id="1.25.40.20">
    <property type="entry name" value="Ankyrin repeat-containing domain"/>
    <property type="match status" value="3"/>
</dbReference>
<protein>
    <submittedName>
        <fullName evidence="6">Uncharacterized protein</fullName>
    </submittedName>
</protein>
<feature type="repeat" description="ANK" evidence="3">
    <location>
        <begin position="425"/>
        <end position="453"/>
    </location>
</feature>
<keyword evidence="7" id="KW-1185">Reference proteome</keyword>
<name>A0A6H5IXD2_9HYME</name>
<dbReference type="SMART" id="SM00248">
    <property type="entry name" value="ANK"/>
    <property type="match status" value="9"/>
</dbReference>
<feature type="repeat" description="ANK" evidence="3">
    <location>
        <begin position="386"/>
        <end position="418"/>
    </location>
</feature>
<dbReference type="InterPro" id="IPR050663">
    <property type="entry name" value="Ankyrin-SOCS_Box"/>
</dbReference>
<dbReference type="PANTHER" id="PTHR24193:SF121">
    <property type="entry name" value="ADA2A-CONTAINING COMPLEX COMPONENT 3, ISOFORM D"/>
    <property type="match status" value="1"/>
</dbReference>
<dbReference type="Pfam" id="PF00023">
    <property type="entry name" value="Ank"/>
    <property type="match status" value="1"/>
</dbReference>
<evidence type="ECO:0000256" key="1">
    <source>
        <dbReference type="ARBA" id="ARBA00022737"/>
    </source>
</evidence>
<dbReference type="GO" id="GO:0000976">
    <property type="term" value="F:transcription cis-regulatory region binding"/>
    <property type="evidence" value="ECO:0007669"/>
    <property type="project" value="TreeGrafter"/>
</dbReference>
<dbReference type="PROSITE" id="PS50297">
    <property type="entry name" value="ANK_REP_REGION"/>
    <property type="match status" value="4"/>
</dbReference>
<dbReference type="GO" id="GO:0045944">
    <property type="term" value="P:positive regulation of transcription by RNA polymerase II"/>
    <property type="evidence" value="ECO:0007669"/>
    <property type="project" value="TreeGrafter"/>
</dbReference>
<evidence type="ECO:0000256" key="2">
    <source>
        <dbReference type="ARBA" id="ARBA00023043"/>
    </source>
</evidence>